<dbReference type="OrthoDB" id="651228at2759"/>
<dbReference type="SMART" id="SM00327">
    <property type="entry name" value="VWA"/>
    <property type="match status" value="1"/>
</dbReference>
<keyword evidence="3" id="KW-1185">Reference proteome</keyword>
<dbReference type="InterPro" id="IPR051266">
    <property type="entry name" value="CLCR"/>
</dbReference>
<evidence type="ECO:0000259" key="1">
    <source>
        <dbReference type="PROSITE" id="PS50234"/>
    </source>
</evidence>
<dbReference type="Gramene" id="Zm00001eb263200_T001">
    <property type="protein sequence ID" value="Zm00001eb263200_P001"/>
    <property type="gene ID" value="Zm00001eb263200"/>
</dbReference>
<dbReference type="RefSeq" id="NP_001338770.1">
    <property type="nucleotide sequence ID" value="NM_001351841.1"/>
</dbReference>
<sequence length="598" mass="65520">MTPEKVSVSIAMSPPILLIDYSRAKPLNGAAVVRVEAPSFMKNHAPIDLVTLININQSMSWPAASQTEMPSRLDLLKNAMKFIIRQLGDDDRVAIVAFNDQVIKEYTTGILEISGSGRMAIEKKVDGLVAKGDTAFKPSLEHAVKLLDDRADKKRAGFIVLISDGLDGQFKWGDESITPTDPIRGLLRKYPVHTFGLGKAHDPRALHYIANISYGIYSSITDNLENKIIEAFAVCLAGFKTVVAVDVCVDIRSSSLLITKIDSGGYILRGSTGGILVGTLYAGEVKDFIVYFSYHTGSWSSGYHTTLNGIAASVTYKEAPGRQSTATDSCSVSLPIHVTDTVYPPENPCPPYPMVLQQMVRLKVLDLLISVLKEFLVLKGEAASAVHGKEGGDDPVLQAIAASLLQRKWKEFKQSDESWKEAPRNFVNLGGIDEDISAMVGILKRGLGVGCIHSWLSSYQMQRATITGLPGSHMVATGQFRTPAMNAMVQEAHRHLAKEASAQDAGTSIVCKRAVELLDGVNKRFDLWCKLDHDLPRTNQPSSHQEEGHESRDITDVLHGNINRARQHDIYMAADHAIKQWRSFLTSVEKTHGHGPDK</sequence>
<dbReference type="Proteomes" id="UP000007305">
    <property type="component" value="Chromosome 6"/>
</dbReference>
<dbReference type="GeneID" id="100280493"/>
<dbReference type="Pfam" id="PF13768">
    <property type="entry name" value="VWA_3"/>
    <property type="match status" value="1"/>
</dbReference>
<dbReference type="PANTHER" id="PTHR10579:SF105">
    <property type="entry name" value="VWFA DOMAIN-CONTAINING PROTEIN"/>
    <property type="match status" value="1"/>
</dbReference>
<dbReference type="Gene3D" id="3.40.50.410">
    <property type="entry name" value="von Willebrand factor, type A domain"/>
    <property type="match status" value="1"/>
</dbReference>
<dbReference type="KEGG" id="zma:100280493"/>
<dbReference type="EnsemblPlants" id="Zm00001eb263200_T001">
    <property type="protein sequence ID" value="Zm00001eb263200_P001"/>
    <property type="gene ID" value="Zm00001eb263200"/>
</dbReference>
<dbReference type="InterPro" id="IPR002035">
    <property type="entry name" value="VWF_A"/>
</dbReference>
<reference evidence="2" key="3">
    <citation type="submission" date="2021-05" db="UniProtKB">
        <authorList>
            <consortium name="EnsemblPlants"/>
        </authorList>
    </citation>
    <scope>IDENTIFICATION</scope>
    <source>
        <strain evidence="2">cv. B73</strain>
    </source>
</reference>
<dbReference type="RefSeq" id="NP_001338771.1">
    <property type="nucleotide sequence ID" value="NM_001351842.1"/>
</dbReference>
<reference evidence="2" key="2">
    <citation type="submission" date="2019-07" db="EMBL/GenBank/DDBJ databases">
        <authorList>
            <person name="Seetharam A."/>
            <person name="Woodhouse M."/>
            <person name="Cannon E."/>
        </authorList>
    </citation>
    <scope>NUCLEOTIDE SEQUENCE [LARGE SCALE GENOMIC DNA]</scope>
    <source>
        <strain evidence="2">cv. B73</strain>
    </source>
</reference>
<evidence type="ECO:0000313" key="3">
    <source>
        <dbReference type="Proteomes" id="UP000007305"/>
    </source>
</evidence>
<name>A0A804PS27_MAIZE</name>
<evidence type="ECO:0007829" key="4">
    <source>
        <dbReference type="PeptideAtlas" id="A0A804PS27"/>
    </source>
</evidence>
<protein>
    <recommendedName>
        <fullName evidence="1">VWFA domain-containing protein</fullName>
    </recommendedName>
</protein>
<dbReference type="InParanoid" id="A0A804PS27"/>
<reference evidence="3" key="1">
    <citation type="journal article" date="2009" name="Science">
        <title>The B73 maize genome: complexity, diversity, and dynamics.</title>
        <authorList>
            <person name="Schnable P.S."/>
            <person name="Ware D."/>
            <person name="Fulton R.S."/>
            <person name="Stein J.C."/>
            <person name="Wei F."/>
            <person name="Pasternak S."/>
            <person name="Liang C."/>
            <person name="Zhang J."/>
            <person name="Fulton L."/>
            <person name="Graves T.A."/>
            <person name="Minx P."/>
            <person name="Reily A.D."/>
            <person name="Courtney L."/>
            <person name="Kruchowski S.S."/>
            <person name="Tomlinson C."/>
            <person name="Strong C."/>
            <person name="Delehaunty K."/>
            <person name="Fronick C."/>
            <person name="Courtney B."/>
            <person name="Rock S.M."/>
            <person name="Belter E."/>
            <person name="Du F."/>
            <person name="Kim K."/>
            <person name="Abbott R.M."/>
            <person name="Cotton M."/>
            <person name="Levy A."/>
            <person name="Marchetto P."/>
            <person name="Ochoa K."/>
            <person name="Jackson S.M."/>
            <person name="Gillam B."/>
            <person name="Chen W."/>
            <person name="Yan L."/>
            <person name="Higginbotham J."/>
            <person name="Cardenas M."/>
            <person name="Waligorski J."/>
            <person name="Applebaum E."/>
            <person name="Phelps L."/>
            <person name="Falcone J."/>
            <person name="Kanchi K."/>
            <person name="Thane T."/>
            <person name="Scimone A."/>
            <person name="Thane N."/>
            <person name="Henke J."/>
            <person name="Wang T."/>
            <person name="Ruppert J."/>
            <person name="Shah N."/>
            <person name="Rotter K."/>
            <person name="Hodges J."/>
            <person name="Ingenthron E."/>
            <person name="Cordes M."/>
            <person name="Kohlberg S."/>
            <person name="Sgro J."/>
            <person name="Delgado B."/>
            <person name="Mead K."/>
            <person name="Chinwalla A."/>
            <person name="Leonard S."/>
            <person name="Crouse K."/>
            <person name="Collura K."/>
            <person name="Kudrna D."/>
            <person name="Currie J."/>
            <person name="He R."/>
            <person name="Angelova A."/>
            <person name="Rajasekar S."/>
            <person name="Mueller T."/>
            <person name="Lomeli R."/>
            <person name="Scara G."/>
            <person name="Ko A."/>
            <person name="Delaney K."/>
            <person name="Wissotski M."/>
            <person name="Lopez G."/>
            <person name="Campos D."/>
            <person name="Braidotti M."/>
            <person name="Ashley E."/>
            <person name="Golser W."/>
            <person name="Kim H."/>
            <person name="Lee S."/>
            <person name="Lin J."/>
            <person name="Dujmic Z."/>
            <person name="Kim W."/>
            <person name="Talag J."/>
            <person name="Zuccolo A."/>
            <person name="Fan C."/>
            <person name="Sebastian A."/>
            <person name="Kramer M."/>
            <person name="Spiegel L."/>
            <person name="Nascimento L."/>
            <person name="Zutavern T."/>
            <person name="Miller B."/>
            <person name="Ambroise C."/>
            <person name="Muller S."/>
            <person name="Spooner W."/>
            <person name="Narechania A."/>
            <person name="Ren L."/>
            <person name="Wei S."/>
            <person name="Kumari S."/>
            <person name="Faga B."/>
            <person name="Levy M.J."/>
            <person name="McMahan L."/>
            <person name="Van Buren P."/>
            <person name="Vaughn M.W."/>
            <person name="Ying K."/>
            <person name="Yeh C.-T."/>
            <person name="Emrich S.J."/>
            <person name="Jia Y."/>
            <person name="Kalyanaraman A."/>
            <person name="Hsia A.-P."/>
            <person name="Barbazuk W.B."/>
            <person name="Baucom R.S."/>
            <person name="Brutnell T.P."/>
            <person name="Carpita N.C."/>
            <person name="Chaparro C."/>
            <person name="Chia J.-M."/>
            <person name="Deragon J.-M."/>
            <person name="Estill J.C."/>
            <person name="Fu Y."/>
            <person name="Jeddeloh J.A."/>
            <person name="Han Y."/>
            <person name="Lee H."/>
            <person name="Li P."/>
            <person name="Lisch D.R."/>
            <person name="Liu S."/>
            <person name="Liu Z."/>
            <person name="Nagel D.H."/>
            <person name="McCann M.C."/>
            <person name="SanMiguel P."/>
            <person name="Myers A.M."/>
            <person name="Nettleton D."/>
            <person name="Nguyen J."/>
            <person name="Penning B.W."/>
            <person name="Ponnala L."/>
            <person name="Schneider K.L."/>
            <person name="Schwartz D.C."/>
            <person name="Sharma A."/>
            <person name="Soderlund C."/>
            <person name="Springer N.M."/>
            <person name="Sun Q."/>
            <person name="Wang H."/>
            <person name="Waterman M."/>
            <person name="Westerman R."/>
            <person name="Wolfgruber T.K."/>
            <person name="Yang L."/>
            <person name="Yu Y."/>
            <person name="Zhang L."/>
            <person name="Zhou S."/>
            <person name="Zhu Q."/>
            <person name="Bennetzen J.L."/>
            <person name="Dawe R.K."/>
            <person name="Jiang J."/>
            <person name="Jiang N."/>
            <person name="Presting G.G."/>
            <person name="Wessler S.R."/>
            <person name="Aluru S."/>
            <person name="Martienssen R.A."/>
            <person name="Clifton S.W."/>
            <person name="McCombie W.R."/>
            <person name="Wing R.A."/>
            <person name="Wilson R.K."/>
        </authorList>
    </citation>
    <scope>NUCLEOTIDE SEQUENCE [LARGE SCALE GENOMIC DNA]</scope>
    <source>
        <strain evidence="3">cv. B73</strain>
    </source>
</reference>
<feature type="domain" description="VWFA" evidence="1">
    <location>
        <begin position="48"/>
        <end position="236"/>
    </location>
</feature>
<dbReference type="SUPFAM" id="SSF53300">
    <property type="entry name" value="vWA-like"/>
    <property type="match status" value="1"/>
</dbReference>
<dbReference type="InterPro" id="IPR036465">
    <property type="entry name" value="vWFA_dom_sf"/>
</dbReference>
<gene>
    <name evidence="2" type="primary">LOC100280493</name>
</gene>
<keyword evidence="4" id="KW-1267">Proteomics identification</keyword>
<organism evidence="2 3">
    <name type="scientific">Zea mays</name>
    <name type="common">Maize</name>
    <dbReference type="NCBI Taxonomy" id="4577"/>
    <lineage>
        <taxon>Eukaryota</taxon>
        <taxon>Viridiplantae</taxon>
        <taxon>Streptophyta</taxon>
        <taxon>Embryophyta</taxon>
        <taxon>Tracheophyta</taxon>
        <taxon>Spermatophyta</taxon>
        <taxon>Magnoliopsida</taxon>
        <taxon>Liliopsida</taxon>
        <taxon>Poales</taxon>
        <taxon>Poaceae</taxon>
        <taxon>PACMAD clade</taxon>
        <taxon>Panicoideae</taxon>
        <taxon>Andropogonodae</taxon>
        <taxon>Andropogoneae</taxon>
        <taxon>Tripsacinae</taxon>
        <taxon>Zea</taxon>
    </lineage>
</organism>
<dbReference type="AlphaFoldDB" id="A0A804PS27"/>
<proteinExistence type="evidence at protein level"/>
<dbReference type="PROSITE" id="PS50234">
    <property type="entry name" value="VWFA"/>
    <property type="match status" value="1"/>
</dbReference>
<dbReference type="PANTHER" id="PTHR10579">
    <property type="entry name" value="CALCIUM-ACTIVATED CHLORIDE CHANNEL REGULATOR"/>
    <property type="match status" value="1"/>
</dbReference>
<accession>A0A804PS27</accession>
<evidence type="ECO:0000313" key="2">
    <source>
        <dbReference type="EnsemblPlants" id="Zm00001eb263200_P001"/>
    </source>
</evidence>